<gene>
    <name evidence="8" type="ORF">NA57DRAFT_68906</name>
</gene>
<dbReference type="OrthoDB" id="4139357at2759"/>
<sequence length="550" mass="60336">MGSPEKQTSGEVTKVERVQDTQSDNGHPDVDDTLDGKITWQVMFAFIALVGQANAYEMTLLVPASMLSFINADLGPDPSYTWISVSWSLCAAVVSIQQMIAASVLFGIGSGIQETFYACLMEMVPNKHRTLFIGLAAICDGPAFMSPLISYALVDRYPHLGWHGGYWFMTAWHGAAGIFLFFFYKPPTFNRKHEHDHVRKWDLIKSIDYVGLLLFTAGCVLFLVGINFSDSHRFQWTDARVLATLITGIALMISFAFWEVFASPKVPLMPPYLFRNFRGFVVIIIVCFVCGMLYYSMQVLWPQESGLLFAPTDDLIIRGCYASITAWATWAVVCSRFNHERTQIVICITVQTALIGSMASIGMLDKAQAVATVFILGCFVNQPMYLSFSILSLGLKDQNDIGIAVGIVSTFRLLGGAIATAIYSSILYSTFSDRLPSEMMKALTSSAQGTDFLRRMGASALIKAAVANKAIAYSKVPGITPGIQVIAVTAVKEAYVHAYSIVYLAAVAFGVTALVCAVFVRSIPLEKKNLARAVILENERATIETKAAEV</sequence>
<evidence type="ECO:0000256" key="5">
    <source>
        <dbReference type="ARBA" id="ARBA00023136"/>
    </source>
</evidence>
<keyword evidence="5 7" id="KW-0472">Membrane</keyword>
<name>A0A9P4I8A1_9PEZI</name>
<protein>
    <submittedName>
        <fullName evidence="8">TRI12-domain-containing protein</fullName>
    </submittedName>
</protein>
<dbReference type="GO" id="GO:0005886">
    <property type="term" value="C:plasma membrane"/>
    <property type="evidence" value="ECO:0007669"/>
    <property type="project" value="TreeGrafter"/>
</dbReference>
<feature type="transmembrane region" description="Helical" evidence="7">
    <location>
        <begin position="42"/>
        <end position="62"/>
    </location>
</feature>
<keyword evidence="9" id="KW-1185">Reference proteome</keyword>
<feature type="transmembrane region" description="Helical" evidence="7">
    <location>
        <begin position="273"/>
        <end position="295"/>
    </location>
</feature>
<feature type="compositionally biased region" description="Polar residues" evidence="6">
    <location>
        <begin position="1"/>
        <end position="11"/>
    </location>
</feature>
<proteinExistence type="predicted"/>
<dbReference type="PANTHER" id="PTHR23501:SF109">
    <property type="entry name" value="MAJOR FACILITATOR SUPERFAMILY (MFS) PROFILE DOMAIN-CONTAINING PROTEIN-RELATED"/>
    <property type="match status" value="1"/>
</dbReference>
<dbReference type="Gene3D" id="1.20.1250.20">
    <property type="entry name" value="MFS general substrate transporter like domains"/>
    <property type="match status" value="1"/>
</dbReference>
<dbReference type="SUPFAM" id="SSF103473">
    <property type="entry name" value="MFS general substrate transporter"/>
    <property type="match status" value="1"/>
</dbReference>
<feature type="transmembrane region" description="Helical" evidence="7">
    <location>
        <begin position="82"/>
        <end position="109"/>
    </location>
</feature>
<keyword evidence="2" id="KW-0813">Transport</keyword>
<feature type="transmembrane region" description="Helical" evidence="7">
    <location>
        <begin position="501"/>
        <end position="520"/>
    </location>
</feature>
<organism evidence="8 9">
    <name type="scientific">Rhizodiscina lignyota</name>
    <dbReference type="NCBI Taxonomy" id="1504668"/>
    <lineage>
        <taxon>Eukaryota</taxon>
        <taxon>Fungi</taxon>
        <taxon>Dikarya</taxon>
        <taxon>Ascomycota</taxon>
        <taxon>Pezizomycotina</taxon>
        <taxon>Dothideomycetes</taxon>
        <taxon>Pleosporomycetidae</taxon>
        <taxon>Aulographales</taxon>
        <taxon>Rhizodiscinaceae</taxon>
        <taxon>Rhizodiscina</taxon>
    </lineage>
</organism>
<comment type="caution">
    <text evidence="8">The sequence shown here is derived from an EMBL/GenBank/DDBJ whole genome shotgun (WGS) entry which is preliminary data.</text>
</comment>
<dbReference type="EMBL" id="ML978136">
    <property type="protein sequence ID" value="KAF2093872.1"/>
    <property type="molecule type" value="Genomic_DNA"/>
</dbReference>
<evidence type="ECO:0000313" key="9">
    <source>
        <dbReference type="Proteomes" id="UP000799772"/>
    </source>
</evidence>
<dbReference type="AlphaFoldDB" id="A0A9P4I8A1"/>
<feature type="transmembrane region" description="Helical" evidence="7">
    <location>
        <begin position="370"/>
        <end position="391"/>
    </location>
</feature>
<evidence type="ECO:0000256" key="2">
    <source>
        <dbReference type="ARBA" id="ARBA00022448"/>
    </source>
</evidence>
<dbReference type="PANTHER" id="PTHR23501">
    <property type="entry name" value="MAJOR FACILITATOR SUPERFAMILY"/>
    <property type="match status" value="1"/>
</dbReference>
<dbReference type="Proteomes" id="UP000799772">
    <property type="component" value="Unassembled WGS sequence"/>
</dbReference>
<feature type="transmembrane region" description="Helical" evidence="7">
    <location>
        <begin position="209"/>
        <end position="229"/>
    </location>
</feature>
<feature type="region of interest" description="Disordered" evidence="6">
    <location>
        <begin position="1"/>
        <end position="30"/>
    </location>
</feature>
<evidence type="ECO:0000256" key="3">
    <source>
        <dbReference type="ARBA" id="ARBA00022692"/>
    </source>
</evidence>
<dbReference type="InterPro" id="IPR036259">
    <property type="entry name" value="MFS_trans_sf"/>
</dbReference>
<keyword evidence="3 7" id="KW-0812">Transmembrane</keyword>
<dbReference type="InterPro" id="IPR010573">
    <property type="entry name" value="MFS_Str1/Tri12-like"/>
</dbReference>
<feature type="transmembrane region" description="Helical" evidence="7">
    <location>
        <begin position="403"/>
        <end position="431"/>
    </location>
</feature>
<feature type="transmembrane region" description="Helical" evidence="7">
    <location>
        <begin position="345"/>
        <end position="364"/>
    </location>
</feature>
<dbReference type="GO" id="GO:0022857">
    <property type="term" value="F:transmembrane transporter activity"/>
    <property type="evidence" value="ECO:0007669"/>
    <property type="project" value="InterPro"/>
</dbReference>
<evidence type="ECO:0000256" key="6">
    <source>
        <dbReference type="SAM" id="MobiDB-lite"/>
    </source>
</evidence>
<feature type="transmembrane region" description="Helical" evidence="7">
    <location>
        <begin position="315"/>
        <end position="333"/>
    </location>
</feature>
<feature type="transmembrane region" description="Helical" evidence="7">
    <location>
        <begin position="166"/>
        <end position="184"/>
    </location>
</feature>
<accession>A0A9P4I8A1</accession>
<reference evidence="8" key="1">
    <citation type="journal article" date="2020" name="Stud. Mycol.">
        <title>101 Dothideomycetes genomes: a test case for predicting lifestyles and emergence of pathogens.</title>
        <authorList>
            <person name="Haridas S."/>
            <person name="Albert R."/>
            <person name="Binder M."/>
            <person name="Bloem J."/>
            <person name="Labutti K."/>
            <person name="Salamov A."/>
            <person name="Andreopoulos B."/>
            <person name="Baker S."/>
            <person name="Barry K."/>
            <person name="Bills G."/>
            <person name="Bluhm B."/>
            <person name="Cannon C."/>
            <person name="Castanera R."/>
            <person name="Culley D."/>
            <person name="Daum C."/>
            <person name="Ezra D."/>
            <person name="Gonzalez J."/>
            <person name="Henrissat B."/>
            <person name="Kuo A."/>
            <person name="Liang C."/>
            <person name="Lipzen A."/>
            <person name="Lutzoni F."/>
            <person name="Magnuson J."/>
            <person name="Mondo S."/>
            <person name="Nolan M."/>
            <person name="Ohm R."/>
            <person name="Pangilinan J."/>
            <person name="Park H.-J."/>
            <person name="Ramirez L."/>
            <person name="Alfaro M."/>
            <person name="Sun H."/>
            <person name="Tritt A."/>
            <person name="Yoshinaga Y."/>
            <person name="Zwiers L.-H."/>
            <person name="Turgeon B."/>
            <person name="Goodwin S."/>
            <person name="Spatafora J."/>
            <person name="Crous P."/>
            <person name="Grigoriev I."/>
        </authorList>
    </citation>
    <scope>NUCLEOTIDE SEQUENCE</scope>
    <source>
        <strain evidence="8">CBS 133067</strain>
    </source>
</reference>
<evidence type="ECO:0000256" key="7">
    <source>
        <dbReference type="SAM" id="Phobius"/>
    </source>
</evidence>
<keyword evidence="4 7" id="KW-1133">Transmembrane helix</keyword>
<evidence type="ECO:0000256" key="4">
    <source>
        <dbReference type="ARBA" id="ARBA00022989"/>
    </source>
</evidence>
<feature type="transmembrane region" description="Helical" evidence="7">
    <location>
        <begin position="130"/>
        <end position="154"/>
    </location>
</feature>
<dbReference type="Pfam" id="PF06609">
    <property type="entry name" value="TRI12"/>
    <property type="match status" value="1"/>
</dbReference>
<feature type="transmembrane region" description="Helical" evidence="7">
    <location>
        <begin position="241"/>
        <end position="261"/>
    </location>
</feature>
<comment type="subcellular location">
    <subcellularLocation>
        <location evidence="1">Membrane</location>
        <topology evidence="1">Multi-pass membrane protein</topology>
    </subcellularLocation>
</comment>
<evidence type="ECO:0000313" key="8">
    <source>
        <dbReference type="EMBL" id="KAF2093872.1"/>
    </source>
</evidence>
<evidence type="ECO:0000256" key="1">
    <source>
        <dbReference type="ARBA" id="ARBA00004141"/>
    </source>
</evidence>